<sequence length="156" mass="17146">MDHSSVAPVTVDTGLVVDVAPPARKTKKPSRGGWSSAIFIIFVEVAERFAYYGLVGNLITYLMKELGQPMAAAAQNVNIWVGVSSLFPVAGALVADSYLGRFRTILISSIIYFMKFNQPGAWVGPSISSWDYPETIFTLSHVHWNFLGPNLSYELD</sequence>
<keyword evidence="3" id="KW-1185">Reference proteome</keyword>
<dbReference type="SUPFAM" id="SSF103473">
    <property type="entry name" value="MFS general substrate transporter"/>
    <property type="match status" value="1"/>
</dbReference>
<reference evidence="2 3" key="1">
    <citation type="submission" date="2017-11" db="EMBL/GenBank/DDBJ databases">
        <title>De-novo sequencing of pomegranate (Punica granatum L.) genome.</title>
        <authorList>
            <person name="Akparov Z."/>
            <person name="Amiraslanov A."/>
            <person name="Hajiyeva S."/>
            <person name="Abbasov M."/>
            <person name="Kaur K."/>
            <person name="Hamwieh A."/>
            <person name="Solovyev V."/>
            <person name="Salamov A."/>
            <person name="Braich B."/>
            <person name="Kosarev P."/>
            <person name="Mahmoud A."/>
            <person name="Hajiyev E."/>
            <person name="Babayeva S."/>
            <person name="Izzatullayeva V."/>
            <person name="Mammadov A."/>
            <person name="Mammadov A."/>
            <person name="Sharifova S."/>
            <person name="Ojaghi J."/>
            <person name="Eynullazada K."/>
            <person name="Bayramov B."/>
            <person name="Abdulazimova A."/>
            <person name="Shahmuradov I."/>
        </authorList>
    </citation>
    <scope>NUCLEOTIDE SEQUENCE [LARGE SCALE GENOMIC DNA]</scope>
    <source>
        <strain evidence="3">cv. AG2017</strain>
        <tissue evidence="2">Leaf</tissue>
    </source>
</reference>
<organism evidence="2 3">
    <name type="scientific">Punica granatum</name>
    <name type="common">Pomegranate</name>
    <dbReference type="NCBI Taxonomy" id="22663"/>
    <lineage>
        <taxon>Eukaryota</taxon>
        <taxon>Viridiplantae</taxon>
        <taxon>Streptophyta</taxon>
        <taxon>Embryophyta</taxon>
        <taxon>Tracheophyta</taxon>
        <taxon>Spermatophyta</taxon>
        <taxon>Magnoliopsida</taxon>
        <taxon>eudicotyledons</taxon>
        <taxon>Gunneridae</taxon>
        <taxon>Pentapetalae</taxon>
        <taxon>rosids</taxon>
        <taxon>malvids</taxon>
        <taxon>Myrtales</taxon>
        <taxon>Lythraceae</taxon>
        <taxon>Punica</taxon>
    </lineage>
</organism>
<feature type="transmembrane region" description="Helical" evidence="1">
    <location>
        <begin position="79"/>
        <end position="99"/>
    </location>
</feature>
<gene>
    <name evidence="2" type="ORF">CRG98_013050</name>
</gene>
<evidence type="ECO:0000313" key="2">
    <source>
        <dbReference type="EMBL" id="PKI66566.1"/>
    </source>
</evidence>
<evidence type="ECO:0000256" key="1">
    <source>
        <dbReference type="SAM" id="Phobius"/>
    </source>
</evidence>
<dbReference type="AlphaFoldDB" id="A0A2I0KFH5"/>
<dbReference type="Proteomes" id="UP000233551">
    <property type="component" value="Unassembled WGS sequence"/>
</dbReference>
<dbReference type="PANTHER" id="PTHR11654">
    <property type="entry name" value="OLIGOPEPTIDE TRANSPORTER-RELATED"/>
    <property type="match status" value="1"/>
</dbReference>
<name>A0A2I0KFH5_PUNGR</name>
<dbReference type="InterPro" id="IPR036259">
    <property type="entry name" value="MFS_trans_sf"/>
</dbReference>
<comment type="caution">
    <text evidence="2">The sequence shown here is derived from an EMBL/GenBank/DDBJ whole genome shotgun (WGS) entry which is preliminary data.</text>
</comment>
<keyword evidence="1" id="KW-0472">Membrane</keyword>
<dbReference type="Gene3D" id="1.20.1250.20">
    <property type="entry name" value="MFS general substrate transporter like domains"/>
    <property type="match status" value="1"/>
</dbReference>
<dbReference type="EMBL" id="PGOL01000669">
    <property type="protein sequence ID" value="PKI66566.1"/>
    <property type="molecule type" value="Genomic_DNA"/>
</dbReference>
<feature type="transmembrane region" description="Helical" evidence="1">
    <location>
        <begin position="34"/>
        <end position="59"/>
    </location>
</feature>
<proteinExistence type="predicted"/>
<evidence type="ECO:0000313" key="3">
    <source>
        <dbReference type="Proteomes" id="UP000233551"/>
    </source>
</evidence>
<keyword evidence="1" id="KW-0812">Transmembrane</keyword>
<accession>A0A2I0KFH5</accession>
<protein>
    <submittedName>
        <fullName evidence="2">Uncharacterized protein</fullName>
    </submittedName>
</protein>
<keyword evidence="1" id="KW-1133">Transmembrane helix</keyword>